<evidence type="ECO:0000259" key="3">
    <source>
        <dbReference type="Pfam" id="PF10441"/>
    </source>
</evidence>
<feature type="compositionally biased region" description="Low complexity" evidence="1">
    <location>
        <begin position="399"/>
        <end position="417"/>
    </location>
</feature>
<feature type="domain" description="NodB homology" evidence="2">
    <location>
        <begin position="2035"/>
        <end position="2159"/>
    </location>
</feature>
<dbReference type="PANTHER" id="PTHR15682">
    <property type="entry name" value="UNHEALTHY RIBOSOME BIOGENESIS PROTEIN 2 HOMOLOG"/>
    <property type="match status" value="1"/>
</dbReference>
<protein>
    <submittedName>
        <fullName evidence="4">Uncharacterized protein</fullName>
    </submittedName>
</protein>
<dbReference type="PANTHER" id="PTHR15682:SF2">
    <property type="entry name" value="UNHEALTHY RIBOSOME BIOGENESIS PROTEIN 2 HOMOLOG"/>
    <property type="match status" value="1"/>
</dbReference>
<dbReference type="GO" id="GO:0005730">
    <property type="term" value="C:nucleolus"/>
    <property type="evidence" value="ECO:0007669"/>
    <property type="project" value="TreeGrafter"/>
</dbReference>
<dbReference type="CDD" id="cd10919">
    <property type="entry name" value="CE4_CDA_like"/>
    <property type="match status" value="1"/>
</dbReference>
<gene>
    <name evidence="4" type="ORF">D9Q98_000340</name>
</gene>
<evidence type="ECO:0000259" key="2">
    <source>
        <dbReference type="Pfam" id="PF01522"/>
    </source>
</evidence>
<evidence type="ECO:0000313" key="4">
    <source>
        <dbReference type="EMBL" id="KAI3437895.1"/>
    </source>
</evidence>
<dbReference type="OrthoDB" id="504708at2759"/>
<dbReference type="InterPro" id="IPR002509">
    <property type="entry name" value="NODB_dom"/>
</dbReference>
<dbReference type="InterPro" id="IPR052609">
    <property type="entry name" value="Ribosome_Biogenesis_Reg"/>
</dbReference>
<dbReference type="EMBL" id="SIDB01000001">
    <property type="protein sequence ID" value="KAI3437895.1"/>
    <property type="molecule type" value="Genomic_DNA"/>
</dbReference>
<dbReference type="GO" id="GO:0016810">
    <property type="term" value="F:hydrolase activity, acting on carbon-nitrogen (but not peptide) bonds"/>
    <property type="evidence" value="ECO:0007669"/>
    <property type="project" value="InterPro"/>
</dbReference>
<name>A0A9D4TY83_CHLVU</name>
<dbReference type="InterPro" id="IPR018849">
    <property type="entry name" value="Urb2/Npa2_C"/>
</dbReference>
<dbReference type="GO" id="GO:0005975">
    <property type="term" value="P:carbohydrate metabolic process"/>
    <property type="evidence" value="ECO:0007669"/>
    <property type="project" value="InterPro"/>
</dbReference>
<keyword evidence="5" id="KW-1185">Reference proteome</keyword>
<accession>A0A9D4TY83</accession>
<feature type="region of interest" description="Disordered" evidence="1">
    <location>
        <begin position="399"/>
        <end position="436"/>
    </location>
</feature>
<sequence length="2357" mass="242660">MASSLASTFRLLYSKDASLDRKLEAAEELAAALLPGLPQQAAGRAADSHVLAALPPLVRAHYLRSLLDWSCGSLTKKGAHPAAAEDGAKKGKKRKQQEEKGAALHKGSDTALMSSLQPRCWTVLTAVLGSSGMAASQQLPVTLLPAATAVLNALREGGQQQLAGGDSGLLDQLAELLRLLHGKFSSSFRPGIEHATAAAEAALLGHAAAGGQEMQLAWEHTAASAVRLLLAAATGHPNQRKVWDATLPRLLPLLAQAAFPASPSQLGDKQAGGTELSTCCLDLLRCMIFCHQHVAALAAAAAPEMAAAVAAAGAVEAPSPGSAAVEDAADGQPPLPPPQQQQQHGGTYAAQLLALLREQVAGGQVPLELLPWMATQFCTALRVYRQAVETEAAITSQAGIRSQQQQQQQQQQQASEEAGGEDGGGGASTTQPSRQVAATPAAAAGISVSADFHFWLAMLRTLLLHVQQLQREAAAPAQLAKAASGLAMLAAVLQPCQLYRPTQDPAHHQRLLLQQLADAALALAQRQQGGKQAASLVSAALGVLGSILAVEHRVIQHQLPALWPLLLWLPGTGPPPLGGSGDSSTVNGAAVAAGVAAGLVQAFAELRQLEVLLSSLTTALQHAPQASEPGCASAAAAVLHSSQFRGALAAAMQQLPSGQVPLVLRLAAAAVPQHLAEGALTGVQLLALDVYCCCLDSLRVDLTTAVAAAGAAEALVAALAPPLLALLPAAMGGSSKMQEEAGTATDLGSSVLPALLQLYRRALAVHARCAGLHPQVVPLTGQHARLVHSTAYGGQGYFAPLRHSAGATIAQAPQLADLLLAAGSGASLRAALLQAAQHRLLFLEQQRQYLVYCCPVTLLADTNVVQAADGADTAEVALDLLPVEQQGEMRQQVEAELRQLATFVAAGAAEEAAGGGSQRAAACDALEVAVQVLALLADWSEEVPLQALLQEALAGGCEAAVGQQRHHQLARHLLVGCELLERQRAAELLPAAAAAQLCAAFSAAFGDSTAVAEGTAGQNVEKALAKKKRKSLQSDGAAGSVAAAHLTPLLEQMGRIANGKGVKPKAWSAAVQSSSSAIADLAGAVASSIGSGGGAIKKRKHSVAPASGSTRLLGAQQQMLLLAQLPLQHLPAEVAATMAAVALGSLLCCCKGSLSQIHVAATADRQQLACQALSAICSCLALLAALATGDGSSGSGVSSQAYLLPGALHVALAAASSLAGTAAAGALEAQHQLGLAAERCRIVMQAVFSAGLAGDDGSSLQHNVRQLASQLADSPPTQQWAAGVLVQACVGACCVAAHGIGSTSSSTRAATDILCAPSSDRQLHGGPAAELVGSVAAQLDAAVAAALLPAGASLAQLTDGSWLPVLQAANLYRSAALLLRLRCQDHPAAETLQLQQEGSVTCLSTLASSLQVAAVLLVQQQAAGSLLAPALLEYVAAACALTGRMRPAASSSHYASLLALLLHLLTAEHAAGAAEASRIPPSRHTIPFAAAFPATAATAGPDESVGGSSSSSGLRPLVLEALQELVAGSSSQHLLLPLRFAEAALPAAGSHASSALPLCELLLAVLEAGSTGNRQLRLLGQHGERIAAVLTGFVTSTAYGGNLAQHAGQQQQVPSLAQLAAAILAAGEGSAGASITSAAAGAAGPASPTPGSGHASLLADEAAGPTAAEVAALCTSLRALESLAARPRLFPLTPAAAGSMLSSVTALWTAYAEQGKSWGLAAAPARLPLPGFRFRLGTSGGAGLFSASCHLLLTLLRHRQQETKRCVPLMLQAIRALLRFLVAAELSSKLQLQVLPLLPSSQAASQQQAEVKAQQVQRERGWRVTCAELLAAVLADVAELKEAGIGRYCPQLLADYLILAVAPPSAKSRALLHFSSPAASAAAAALQPAVGGSGGDGAVAAAAAEEDVLAGEPLSREASAALRQGAFALYSACSGAEIQFLYASLGSTTASQRGSAAGTGTVASWRAALAALKTEYERSGRTNNELETQAHTMTCDKLLWVLLVAGLVPLYAAMPAIPPSTDPPGGQLTVDQLPQFILFTHDDGVDATARKAVMQVTKGRETPNGCPVTATMFTQLDSEGWTSCEEVMRLYDAGYEIADHTSRHESLPGRDRKYLQQEIEGARQKIAECGVPQEDIVGFRAPYLNTGPDVREVLHENGFLYDSSLIEDSLSSLSQGFGDRIWPWDMAYGVPINCSVGEVDGVAQGCTDAEAWPGLYEVPVWRYSNASGFASDQPYAMDPGYSYECECMNDTHSTFDVIKSQFDAAYSGNRAPLPIYIHIYWLQAQDNLDQLQKFVDYALTFPDVYFVTMRQLLGWMANPVAKDDLTPEILGCGSKGGAPGTAALARERRRRQLLRSS</sequence>
<feature type="compositionally biased region" description="Basic and acidic residues" evidence="1">
    <location>
        <begin position="96"/>
        <end position="107"/>
    </location>
</feature>
<evidence type="ECO:0000256" key="1">
    <source>
        <dbReference type="SAM" id="MobiDB-lite"/>
    </source>
</evidence>
<dbReference type="Proteomes" id="UP001055712">
    <property type="component" value="Unassembled WGS sequence"/>
</dbReference>
<dbReference type="GO" id="GO:0042254">
    <property type="term" value="P:ribosome biogenesis"/>
    <property type="evidence" value="ECO:0007669"/>
    <property type="project" value="TreeGrafter"/>
</dbReference>
<dbReference type="Gene3D" id="3.20.20.370">
    <property type="entry name" value="Glycoside hydrolase/deacetylase"/>
    <property type="match status" value="1"/>
</dbReference>
<dbReference type="InterPro" id="IPR011330">
    <property type="entry name" value="Glyco_hydro/deAcase_b/a-brl"/>
</dbReference>
<dbReference type="Pfam" id="PF10441">
    <property type="entry name" value="Urb2"/>
    <property type="match status" value="1"/>
</dbReference>
<dbReference type="SUPFAM" id="SSF88713">
    <property type="entry name" value="Glycoside hydrolase/deacetylase"/>
    <property type="match status" value="1"/>
</dbReference>
<organism evidence="4 5">
    <name type="scientific">Chlorella vulgaris</name>
    <name type="common">Green alga</name>
    <dbReference type="NCBI Taxonomy" id="3077"/>
    <lineage>
        <taxon>Eukaryota</taxon>
        <taxon>Viridiplantae</taxon>
        <taxon>Chlorophyta</taxon>
        <taxon>core chlorophytes</taxon>
        <taxon>Trebouxiophyceae</taxon>
        <taxon>Chlorellales</taxon>
        <taxon>Chlorellaceae</taxon>
        <taxon>Chlorella clade</taxon>
        <taxon>Chlorella</taxon>
    </lineage>
</organism>
<feature type="region of interest" description="Disordered" evidence="1">
    <location>
        <begin position="320"/>
        <end position="346"/>
    </location>
</feature>
<feature type="domain" description="Nucleolar 27S pre-rRNA processing Urb2/Npa2 C-terminal" evidence="3">
    <location>
        <begin position="1677"/>
        <end position="1982"/>
    </location>
</feature>
<dbReference type="Pfam" id="PF01522">
    <property type="entry name" value="Polysacc_deac_1"/>
    <property type="match status" value="1"/>
</dbReference>
<feature type="region of interest" description="Disordered" evidence="1">
    <location>
        <begin position="78"/>
        <end position="107"/>
    </location>
</feature>
<comment type="caution">
    <text evidence="4">The sequence shown here is derived from an EMBL/GenBank/DDBJ whole genome shotgun (WGS) entry which is preliminary data.</text>
</comment>
<reference evidence="4" key="2">
    <citation type="submission" date="2020-11" db="EMBL/GenBank/DDBJ databases">
        <authorList>
            <person name="Cecchin M."/>
            <person name="Marcolungo L."/>
            <person name="Rossato M."/>
            <person name="Girolomoni L."/>
            <person name="Cosentino E."/>
            <person name="Cuine S."/>
            <person name="Li-Beisson Y."/>
            <person name="Delledonne M."/>
            <person name="Ballottari M."/>
        </authorList>
    </citation>
    <scope>NUCLEOTIDE SEQUENCE</scope>
    <source>
        <strain evidence="4">211/11P</strain>
        <tissue evidence="4">Whole cell</tissue>
    </source>
</reference>
<evidence type="ECO:0000313" key="5">
    <source>
        <dbReference type="Proteomes" id="UP001055712"/>
    </source>
</evidence>
<proteinExistence type="predicted"/>
<reference evidence="4" key="1">
    <citation type="journal article" date="2019" name="Plant J.">
        <title>Chlorella vulgaris genome assembly and annotation reveals the molecular basis for metabolic acclimation to high light conditions.</title>
        <authorList>
            <person name="Cecchin M."/>
            <person name="Marcolungo L."/>
            <person name="Rossato M."/>
            <person name="Girolomoni L."/>
            <person name="Cosentino E."/>
            <person name="Cuine S."/>
            <person name="Li-Beisson Y."/>
            <person name="Delledonne M."/>
            <person name="Ballottari M."/>
        </authorList>
    </citation>
    <scope>NUCLEOTIDE SEQUENCE</scope>
    <source>
        <strain evidence="4">211/11P</strain>
    </source>
</reference>